<dbReference type="InterPro" id="IPR000719">
    <property type="entry name" value="Prot_kinase_dom"/>
</dbReference>
<keyword evidence="2" id="KW-0547">Nucleotide-binding</keyword>
<dbReference type="RefSeq" id="XP_062787672.1">
    <property type="nucleotide sequence ID" value="XM_062931621.1"/>
</dbReference>
<feature type="compositionally biased region" description="Polar residues" evidence="4">
    <location>
        <begin position="65"/>
        <end position="75"/>
    </location>
</feature>
<protein>
    <recommendedName>
        <fullName evidence="5">Protein kinase domain-containing protein</fullName>
    </recommendedName>
</protein>
<dbReference type="AlphaFoldDB" id="A0AAX4J4Q0"/>
<dbReference type="KEGG" id="cdet:87951965"/>
<keyword evidence="3" id="KW-0067">ATP-binding</keyword>
<dbReference type="Gene3D" id="1.10.510.10">
    <property type="entry name" value="Transferase(Phosphotransferase) domain 1"/>
    <property type="match status" value="1"/>
</dbReference>
<evidence type="ECO:0000259" key="5">
    <source>
        <dbReference type="Pfam" id="PF00069"/>
    </source>
</evidence>
<comment type="similarity">
    <text evidence="1">Belongs to the protein kinase superfamily. STE Ser/Thr protein kinase family. STE20 subfamily.</text>
</comment>
<evidence type="ECO:0000256" key="3">
    <source>
        <dbReference type="ARBA" id="ARBA00022840"/>
    </source>
</evidence>
<feature type="region of interest" description="Disordered" evidence="4">
    <location>
        <begin position="1"/>
        <end position="77"/>
    </location>
</feature>
<feature type="domain" description="Protein kinase" evidence="5">
    <location>
        <begin position="133"/>
        <end position="220"/>
    </location>
</feature>
<feature type="region of interest" description="Disordered" evidence="4">
    <location>
        <begin position="322"/>
        <end position="342"/>
    </location>
</feature>
<dbReference type="Proteomes" id="UP001322277">
    <property type="component" value="Chromosome 12"/>
</dbReference>
<evidence type="ECO:0000256" key="4">
    <source>
        <dbReference type="SAM" id="MobiDB-lite"/>
    </source>
</evidence>
<accession>A0AAX4J4Q0</accession>
<organism evidence="6 7">
    <name type="scientific">Colletotrichum destructivum</name>
    <dbReference type="NCBI Taxonomy" id="34406"/>
    <lineage>
        <taxon>Eukaryota</taxon>
        <taxon>Fungi</taxon>
        <taxon>Dikarya</taxon>
        <taxon>Ascomycota</taxon>
        <taxon>Pezizomycotina</taxon>
        <taxon>Sordariomycetes</taxon>
        <taxon>Hypocreomycetidae</taxon>
        <taxon>Glomerellales</taxon>
        <taxon>Glomerellaceae</taxon>
        <taxon>Colletotrichum</taxon>
        <taxon>Colletotrichum destructivum species complex</taxon>
    </lineage>
</organism>
<feature type="compositionally biased region" description="Polar residues" evidence="4">
    <location>
        <begin position="21"/>
        <end position="56"/>
    </location>
</feature>
<name>A0AAX4J4Q0_9PEZI</name>
<gene>
    <name evidence="6" type="ORF">CDEST_15465</name>
</gene>
<dbReference type="GO" id="GO:0005524">
    <property type="term" value="F:ATP binding"/>
    <property type="evidence" value="ECO:0007669"/>
    <property type="project" value="UniProtKB-KW"/>
</dbReference>
<keyword evidence="7" id="KW-1185">Reference proteome</keyword>
<evidence type="ECO:0000313" key="6">
    <source>
        <dbReference type="EMBL" id="WQF90451.1"/>
    </source>
</evidence>
<reference evidence="7" key="1">
    <citation type="journal article" date="2023" name="bioRxiv">
        <title>Complete genome of the Medicago anthracnose fungus, Colletotrichum destructivum, reveals a mini-chromosome-like region within a core chromosome.</title>
        <authorList>
            <person name="Lapalu N."/>
            <person name="Simon A."/>
            <person name="Lu A."/>
            <person name="Plaumann P.-L."/>
            <person name="Amselem J."/>
            <person name="Pigne S."/>
            <person name="Auger A."/>
            <person name="Koch C."/>
            <person name="Dallery J.-F."/>
            <person name="O'Connell R.J."/>
        </authorList>
    </citation>
    <scope>NUCLEOTIDE SEQUENCE [LARGE SCALE GENOMIC DNA]</scope>
    <source>
        <strain evidence="7">CBS 520.97</strain>
    </source>
</reference>
<evidence type="ECO:0000313" key="7">
    <source>
        <dbReference type="Proteomes" id="UP001322277"/>
    </source>
</evidence>
<dbReference type="PANTHER" id="PTHR45832">
    <property type="entry name" value="SERINE/THREONINE-PROTEIN KINASE SAMKA-RELATED-RELATED"/>
    <property type="match status" value="1"/>
</dbReference>
<dbReference type="Pfam" id="PF00069">
    <property type="entry name" value="Pkinase"/>
    <property type="match status" value="1"/>
</dbReference>
<evidence type="ECO:0000256" key="1">
    <source>
        <dbReference type="ARBA" id="ARBA00008874"/>
    </source>
</evidence>
<evidence type="ECO:0000256" key="2">
    <source>
        <dbReference type="ARBA" id="ARBA00022741"/>
    </source>
</evidence>
<dbReference type="GO" id="GO:0004672">
    <property type="term" value="F:protein kinase activity"/>
    <property type="evidence" value="ECO:0007669"/>
    <property type="project" value="InterPro"/>
</dbReference>
<dbReference type="PANTHER" id="PTHR45832:SF22">
    <property type="entry name" value="SERINE_THREONINE-PROTEIN KINASE SAMKA-RELATED"/>
    <property type="match status" value="1"/>
</dbReference>
<sequence length="342" mass="39059">MDPKRKTQIELSFSGDRSDTSSENPTSSKLRGFTNRTSPIGRNLFKPSNVSQPHIESTSEKHDTSVGNHSDSSRALISKDSTRPLDINWCSPWNRYEASCKLSDLGGELWTATSWVNIRRFPRGIAEQTLRKFRSIKHQNIVAFYEAYMTDDYLHVVLEDMTFSLLHIVKSLRYPNEAQLGTILRQVVDGICFLEEEGWDHPLLDCDNILVSDRGLVKIANQQLCQPPTGQSSRRHLDALGNVTQLLMQKFCKERPGIDDMDRWPPDSDGFTFLASIESASSIKELQQHPLMRYRDIGCLRTLIRLTQVTVFPRVYSLELPEDENSSPIGDPRYHEVQPVQH</sequence>
<dbReference type="GeneID" id="87951965"/>
<dbReference type="InterPro" id="IPR011009">
    <property type="entry name" value="Kinase-like_dom_sf"/>
</dbReference>
<proteinExistence type="inferred from homology"/>
<dbReference type="InterPro" id="IPR051931">
    <property type="entry name" value="PAK3-like"/>
</dbReference>
<dbReference type="EMBL" id="CP137316">
    <property type="protein sequence ID" value="WQF90451.1"/>
    <property type="molecule type" value="Genomic_DNA"/>
</dbReference>
<dbReference type="SUPFAM" id="SSF56112">
    <property type="entry name" value="Protein kinase-like (PK-like)"/>
    <property type="match status" value="1"/>
</dbReference>